<evidence type="ECO:0000313" key="6">
    <source>
        <dbReference type="Proteomes" id="UP000321491"/>
    </source>
</evidence>
<dbReference type="PROSITE" id="PS50893">
    <property type="entry name" value="ABC_TRANSPORTER_2"/>
    <property type="match status" value="1"/>
</dbReference>
<dbReference type="OrthoDB" id="2964254at2"/>
<dbReference type="Proteomes" id="UP000321491">
    <property type="component" value="Unassembled WGS sequence"/>
</dbReference>
<keyword evidence="6" id="KW-1185">Reference proteome</keyword>
<accession>A0A511UYP2</accession>
<feature type="domain" description="ABC transporter" evidence="4">
    <location>
        <begin position="6"/>
        <end position="225"/>
    </location>
</feature>
<dbReference type="Gene3D" id="3.40.50.300">
    <property type="entry name" value="P-loop containing nucleotide triphosphate hydrolases"/>
    <property type="match status" value="1"/>
</dbReference>
<dbReference type="SUPFAM" id="SSF52540">
    <property type="entry name" value="P-loop containing nucleoside triphosphate hydrolases"/>
    <property type="match status" value="1"/>
</dbReference>
<keyword evidence="1" id="KW-0813">Transport</keyword>
<keyword evidence="2" id="KW-0547">Nucleotide-binding</keyword>
<name>A0A511UYP2_9BACI</name>
<sequence length="297" mass="33421">MSKPMLQVNQISKDFATYSVLKDISFTIKREDIYGLVGRNGSGKTTLLAIICGLLKPDEGTIKINGKSYDPKQISMSFQPTSLYGYLTGKENLYLLSTQPEKAISIVKTLHPEQSSDVLNKKVRSLSYGQKQRLGLAIALSKKACLYLLDEPTNGLDVLSSENLSTLIHDMAKKGSSFIIASHEWGIIEANCTRLGMIHEGQIIKELHVHDSKDEPTVRIKTTKSVTKEQFMQISIIKSALEMSPSVWHIKLVSKQDISTFHKILTDKGISIEEFMFIHPTREWEWTYQQLSRGESV</sequence>
<dbReference type="AlphaFoldDB" id="A0A511UYP2"/>
<reference evidence="5 6" key="1">
    <citation type="submission" date="2019-07" db="EMBL/GenBank/DDBJ databases">
        <title>Whole genome shotgun sequence of Cerasibacillus quisquiliarum NBRC 102429.</title>
        <authorList>
            <person name="Hosoyama A."/>
            <person name="Uohara A."/>
            <person name="Ohji S."/>
            <person name="Ichikawa N."/>
        </authorList>
    </citation>
    <scope>NUCLEOTIDE SEQUENCE [LARGE SCALE GENOMIC DNA]</scope>
    <source>
        <strain evidence="5 6">NBRC 102429</strain>
    </source>
</reference>
<evidence type="ECO:0000256" key="1">
    <source>
        <dbReference type="ARBA" id="ARBA00022448"/>
    </source>
</evidence>
<dbReference type="InterPro" id="IPR003439">
    <property type="entry name" value="ABC_transporter-like_ATP-bd"/>
</dbReference>
<protein>
    <submittedName>
        <fullName evidence="5">ABC transporter ATP-binding protein</fullName>
    </submittedName>
</protein>
<dbReference type="InterPro" id="IPR003593">
    <property type="entry name" value="AAA+_ATPase"/>
</dbReference>
<dbReference type="GO" id="GO:0016887">
    <property type="term" value="F:ATP hydrolysis activity"/>
    <property type="evidence" value="ECO:0007669"/>
    <property type="project" value="InterPro"/>
</dbReference>
<dbReference type="CDD" id="cd03230">
    <property type="entry name" value="ABC_DR_subfamily_A"/>
    <property type="match status" value="1"/>
</dbReference>
<dbReference type="InterPro" id="IPR051782">
    <property type="entry name" value="ABC_Transporter_VariousFunc"/>
</dbReference>
<dbReference type="SMART" id="SM00382">
    <property type="entry name" value="AAA"/>
    <property type="match status" value="1"/>
</dbReference>
<dbReference type="GO" id="GO:0005524">
    <property type="term" value="F:ATP binding"/>
    <property type="evidence" value="ECO:0007669"/>
    <property type="project" value="UniProtKB-KW"/>
</dbReference>
<dbReference type="PANTHER" id="PTHR42939:SF1">
    <property type="entry name" value="ABC TRANSPORTER ATP-BINDING PROTEIN ALBC-RELATED"/>
    <property type="match status" value="1"/>
</dbReference>
<dbReference type="InterPro" id="IPR027417">
    <property type="entry name" value="P-loop_NTPase"/>
</dbReference>
<dbReference type="Pfam" id="PF00005">
    <property type="entry name" value="ABC_tran"/>
    <property type="match status" value="1"/>
</dbReference>
<evidence type="ECO:0000256" key="3">
    <source>
        <dbReference type="ARBA" id="ARBA00022840"/>
    </source>
</evidence>
<dbReference type="InterPro" id="IPR017871">
    <property type="entry name" value="ABC_transporter-like_CS"/>
</dbReference>
<evidence type="ECO:0000259" key="4">
    <source>
        <dbReference type="PROSITE" id="PS50893"/>
    </source>
</evidence>
<evidence type="ECO:0000256" key="2">
    <source>
        <dbReference type="ARBA" id="ARBA00022741"/>
    </source>
</evidence>
<proteinExistence type="predicted"/>
<dbReference type="EMBL" id="BJXW01000011">
    <property type="protein sequence ID" value="GEN30888.1"/>
    <property type="molecule type" value="Genomic_DNA"/>
</dbReference>
<keyword evidence="3 5" id="KW-0067">ATP-binding</keyword>
<comment type="caution">
    <text evidence="5">The sequence shown here is derived from an EMBL/GenBank/DDBJ whole genome shotgun (WGS) entry which is preliminary data.</text>
</comment>
<gene>
    <name evidence="5" type="ORF">CQU01_11260</name>
</gene>
<organism evidence="5 6">
    <name type="scientific">Cerasibacillus quisquiliarum</name>
    <dbReference type="NCBI Taxonomy" id="227865"/>
    <lineage>
        <taxon>Bacteria</taxon>
        <taxon>Bacillati</taxon>
        <taxon>Bacillota</taxon>
        <taxon>Bacilli</taxon>
        <taxon>Bacillales</taxon>
        <taxon>Bacillaceae</taxon>
        <taxon>Cerasibacillus</taxon>
    </lineage>
</organism>
<dbReference type="PROSITE" id="PS00211">
    <property type="entry name" value="ABC_TRANSPORTER_1"/>
    <property type="match status" value="1"/>
</dbReference>
<dbReference type="RefSeq" id="WP_146936595.1">
    <property type="nucleotide sequence ID" value="NZ_BJXW01000011.1"/>
</dbReference>
<evidence type="ECO:0000313" key="5">
    <source>
        <dbReference type="EMBL" id="GEN30888.1"/>
    </source>
</evidence>
<dbReference type="PANTHER" id="PTHR42939">
    <property type="entry name" value="ABC TRANSPORTER ATP-BINDING PROTEIN ALBC-RELATED"/>
    <property type="match status" value="1"/>
</dbReference>